<dbReference type="Proteomes" id="UP001629113">
    <property type="component" value="Unassembled WGS sequence"/>
</dbReference>
<proteinExistence type="predicted"/>
<keyword evidence="3" id="KW-1185">Reference proteome</keyword>
<reference evidence="2 3" key="1">
    <citation type="submission" date="2024-06" db="EMBL/GenBank/DDBJ databases">
        <title>Complete genome of Phlyctema vagabunda strain 19-DSS-EL-015.</title>
        <authorList>
            <person name="Fiorenzani C."/>
        </authorList>
    </citation>
    <scope>NUCLEOTIDE SEQUENCE [LARGE SCALE GENOMIC DNA]</scope>
    <source>
        <strain evidence="2 3">19-DSS-EL-015</strain>
    </source>
</reference>
<sequence>MSSTQATSKSYAPSISSVSSSKPLLDTTSTSNKKTSLRAKTKKLLSSINEPPAPVDYEKAAREGMTKEEIWLAKAYDTGPLGRSGPLGKGSAFEARWN</sequence>
<gene>
    <name evidence="2" type="ORF">PVAG01_10594</name>
</gene>
<evidence type="ECO:0000313" key="3">
    <source>
        <dbReference type="Proteomes" id="UP001629113"/>
    </source>
</evidence>
<comment type="caution">
    <text evidence="2">The sequence shown here is derived from an EMBL/GenBank/DDBJ whole genome shotgun (WGS) entry which is preliminary data.</text>
</comment>
<accession>A0ABR4P2Q3</accession>
<name>A0ABR4P2Q3_9HELO</name>
<protein>
    <submittedName>
        <fullName evidence="2">Uncharacterized protein</fullName>
    </submittedName>
</protein>
<evidence type="ECO:0000313" key="2">
    <source>
        <dbReference type="EMBL" id="KAL3417584.1"/>
    </source>
</evidence>
<feature type="compositionally biased region" description="Low complexity" evidence="1">
    <location>
        <begin position="8"/>
        <end position="21"/>
    </location>
</feature>
<dbReference type="EMBL" id="JBFCZG010000010">
    <property type="protein sequence ID" value="KAL3417584.1"/>
    <property type="molecule type" value="Genomic_DNA"/>
</dbReference>
<organism evidence="2 3">
    <name type="scientific">Phlyctema vagabunda</name>
    <dbReference type="NCBI Taxonomy" id="108571"/>
    <lineage>
        <taxon>Eukaryota</taxon>
        <taxon>Fungi</taxon>
        <taxon>Dikarya</taxon>
        <taxon>Ascomycota</taxon>
        <taxon>Pezizomycotina</taxon>
        <taxon>Leotiomycetes</taxon>
        <taxon>Helotiales</taxon>
        <taxon>Dermateaceae</taxon>
        <taxon>Phlyctema</taxon>
    </lineage>
</organism>
<feature type="region of interest" description="Disordered" evidence="1">
    <location>
        <begin position="1"/>
        <end position="56"/>
    </location>
</feature>
<evidence type="ECO:0000256" key="1">
    <source>
        <dbReference type="SAM" id="MobiDB-lite"/>
    </source>
</evidence>